<organism evidence="1 2">
    <name type="scientific">Candidatus Accumulibacter aalborgensis</name>
    <dbReference type="NCBI Taxonomy" id="1860102"/>
    <lineage>
        <taxon>Bacteria</taxon>
        <taxon>Pseudomonadati</taxon>
        <taxon>Pseudomonadota</taxon>
        <taxon>Betaproteobacteria</taxon>
        <taxon>Candidatus Accumulibacter</taxon>
    </lineage>
</organism>
<dbReference type="RefSeq" id="WP_245754726.1">
    <property type="nucleotide sequence ID" value="NZ_FLQX01000172.1"/>
</dbReference>
<dbReference type="Pfam" id="PF09720">
    <property type="entry name" value="Unstab_antitox"/>
    <property type="match status" value="1"/>
</dbReference>
<evidence type="ECO:0008006" key="3">
    <source>
        <dbReference type="Google" id="ProtNLM"/>
    </source>
</evidence>
<dbReference type="InterPro" id="IPR013406">
    <property type="entry name" value="CHP02574_addiction_mod"/>
</dbReference>
<dbReference type="Proteomes" id="UP000199169">
    <property type="component" value="Unassembled WGS sequence"/>
</dbReference>
<name>A0A1A8Y1C0_9PROT</name>
<protein>
    <recommendedName>
        <fullName evidence="3">Addiction module component, TIGR02574 family</fullName>
    </recommendedName>
</protein>
<evidence type="ECO:0000313" key="2">
    <source>
        <dbReference type="Proteomes" id="UP000199169"/>
    </source>
</evidence>
<keyword evidence="2" id="KW-1185">Reference proteome</keyword>
<gene>
    <name evidence="1" type="ORF">ACCAA_900002</name>
</gene>
<evidence type="ECO:0000313" key="1">
    <source>
        <dbReference type="EMBL" id="SBT10173.1"/>
    </source>
</evidence>
<dbReference type="EMBL" id="FLQX01000172">
    <property type="protein sequence ID" value="SBT10173.1"/>
    <property type="molecule type" value="Genomic_DNA"/>
</dbReference>
<proteinExistence type="predicted"/>
<accession>A0A1A8Y1C0</accession>
<dbReference type="NCBIfam" id="TIGR02574">
    <property type="entry name" value="stabl_TIGR02574"/>
    <property type="match status" value="1"/>
</dbReference>
<sequence>MFDMNNISIADILELPVQERIRLVELIWDSVAAVPEAVEISPALKAELEARLAEFEANPEAGYSWDQVKSSLKDGSWRTA</sequence>
<reference evidence="1 2" key="1">
    <citation type="submission" date="2016-06" db="EMBL/GenBank/DDBJ databases">
        <authorList>
            <person name="Kjaerup R.B."/>
            <person name="Dalgaard T.S."/>
            <person name="Juul-Madsen H.R."/>
        </authorList>
    </citation>
    <scope>NUCLEOTIDE SEQUENCE [LARGE SCALE GENOMIC DNA]</scope>
    <source>
        <strain evidence="1">3</strain>
    </source>
</reference>
<dbReference type="STRING" id="1860102.ACCAA_900002"/>
<dbReference type="AlphaFoldDB" id="A0A1A8Y1C0"/>